<dbReference type="AlphaFoldDB" id="A0A6M5YQC7"/>
<dbReference type="EMBL" id="CP053452">
    <property type="protein sequence ID" value="QJW95566.1"/>
    <property type="molecule type" value="Genomic_DNA"/>
</dbReference>
<dbReference type="InterPro" id="IPR050124">
    <property type="entry name" value="tRNA_CCA-adding_enzyme"/>
</dbReference>
<name>A0A6M5YQC7_9BACT</name>
<sequence length="379" mass="42839">MEIWRIPGCPEAPDWRVDMAALRAAFPWLEPLGECPQDPIFHAEGDVLTHLGMVLTELAALPAFRELPEQDRHVVFAGTLLHDIAKPECTRTEDDGRVRSPGHAVKGVYRARRILTDEFPDMLFATREQILALVRWHGLPANYLEKPDAPRAVILASMTTRMDLLTVVAEADHRGRIVRVSGDDTFTRISLFRDFCEECEVWTGPRAFASDHSRVHYFRTPGEHPTLSLYDDSKCEVVVMSGLPGSGKDTWVRANANGREVISLDDLRRELDVEPGEDQSAVVAAAYDRAKVLLRRGEPFVWNATNVSRVLRGKVTDLCAAYRARLRVVYLEPSIALIRARNTGREKRVPERVWERLFDKLDVPTLAEAHAVEYRVGDE</sequence>
<dbReference type="GO" id="GO:0000166">
    <property type="term" value="F:nucleotide binding"/>
    <property type="evidence" value="ECO:0007669"/>
    <property type="project" value="UniProtKB-KW"/>
</dbReference>
<dbReference type="NCBIfam" id="TIGR00277">
    <property type="entry name" value="HDIG"/>
    <property type="match status" value="1"/>
</dbReference>
<dbReference type="Gene3D" id="3.40.50.300">
    <property type="entry name" value="P-loop containing nucleotide triphosphate hydrolases"/>
    <property type="match status" value="1"/>
</dbReference>
<evidence type="ECO:0000259" key="2">
    <source>
        <dbReference type="Pfam" id="PF01966"/>
    </source>
</evidence>
<dbReference type="InterPro" id="IPR027417">
    <property type="entry name" value="P-loop_NTPase"/>
</dbReference>
<dbReference type="KEGG" id="ftj:FTUN_3116"/>
<dbReference type="PANTHER" id="PTHR47545">
    <property type="entry name" value="MULTIFUNCTIONAL CCA PROTEIN"/>
    <property type="match status" value="1"/>
</dbReference>
<reference evidence="4" key="1">
    <citation type="submission" date="2020-05" db="EMBL/GenBank/DDBJ databases">
        <title>Frigoriglobus tundricola gen. nov., sp. nov., a psychrotolerant cellulolytic planctomycete of the family Gemmataceae with two divergent copies of 16S rRNA gene.</title>
        <authorList>
            <person name="Kulichevskaya I.S."/>
            <person name="Ivanova A.A."/>
            <person name="Naumoff D.G."/>
            <person name="Beletsky A.V."/>
            <person name="Rijpstra W.I.C."/>
            <person name="Sinninghe Damste J.S."/>
            <person name="Mardanov A.V."/>
            <person name="Ravin N.V."/>
            <person name="Dedysh S.N."/>
        </authorList>
    </citation>
    <scope>NUCLEOTIDE SEQUENCE [LARGE SCALE GENOMIC DNA]</scope>
    <source>
        <strain evidence="4">PL17</strain>
    </source>
</reference>
<keyword evidence="4" id="KW-1185">Reference proteome</keyword>
<dbReference type="InterPro" id="IPR003607">
    <property type="entry name" value="HD/PDEase_dom"/>
</dbReference>
<dbReference type="Pfam" id="PF01966">
    <property type="entry name" value="HD"/>
    <property type="match status" value="1"/>
</dbReference>
<dbReference type="SUPFAM" id="SSF109604">
    <property type="entry name" value="HD-domain/PDEase-like"/>
    <property type="match status" value="1"/>
</dbReference>
<dbReference type="Proteomes" id="UP000503447">
    <property type="component" value="Chromosome"/>
</dbReference>
<dbReference type="Pfam" id="PF13671">
    <property type="entry name" value="AAA_33"/>
    <property type="match status" value="1"/>
</dbReference>
<dbReference type="SUPFAM" id="SSF52540">
    <property type="entry name" value="P-loop containing nucleoside triphosphate hydrolases"/>
    <property type="match status" value="1"/>
</dbReference>
<proteinExistence type="predicted"/>
<accession>A0A6M5YQC7</accession>
<dbReference type="InterPro" id="IPR006674">
    <property type="entry name" value="HD_domain"/>
</dbReference>
<keyword evidence="1" id="KW-0547">Nucleotide-binding</keyword>
<gene>
    <name evidence="3" type="ORF">FTUN_3116</name>
</gene>
<dbReference type="PANTHER" id="PTHR47545:SF1">
    <property type="entry name" value="MULTIFUNCTIONAL CCA PROTEIN"/>
    <property type="match status" value="1"/>
</dbReference>
<dbReference type="CDD" id="cd00077">
    <property type="entry name" value="HDc"/>
    <property type="match status" value="1"/>
</dbReference>
<dbReference type="Gene3D" id="1.10.3090.10">
    <property type="entry name" value="cca-adding enzyme, domain 2"/>
    <property type="match status" value="1"/>
</dbReference>
<evidence type="ECO:0000256" key="1">
    <source>
        <dbReference type="ARBA" id="ARBA00022741"/>
    </source>
</evidence>
<organism evidence="3 4">
    <name type="scientific">Frigoriglobus tundricola</name>
    <dbReference type="NCBI Taxonomy" id="2774151"/>
    <lineage>
        <taxon>Bacteria</taxon>
        <taxon>Pseudomonadati</taxon>
        <taxon>Planctomycetota</taxon>
        <taxon>Planctomycetia</taxon>
        <taxon>Gemmatales</taxon>
        <taxon>Gemmataceae</taxon>
        <taxon>Frigoriglobus</taxon>
    </lineage>
</organism>
<dbReference type="RefSeq" id="WP_227254891.1">
    <property type="nucleotide sequence ID" value="NZ_CP053452.2"/>
</dbReference>
<protein>
    <recommendedName>
        <fullName evidence="2">HD domain-containing protein</fullName>
    </recommendedName>
</protein>
<feature type="domain" description="HD" evidence="2">
    <location>
        <begin position="63"/>
        <end position="155"/>
    </location>
</feature>
<dbReference type="InterPro" id="IPR006675">
    <property type="entry name" value="HDIG_dom"/>
</dbReference>
<evidence type="ECO:0000313" key="3">
    <source>
        <dbReference type="EMBL" id="QJW95566.1"/>
    </source>
</evidence>
<evidence type="ECO:0000313" key="4">
    <source>
        <dbReference type="Proteomes" id="UP000503447"/>
    </source>
</evidence>